<proteinExistence type="predicted"/>
<dbReference type="EMBL" id="UINC01012399">
    <property type="protein sequence ID" value="SVA54168.1"/>
    <property type="molecule type" value="Genomic_DNA"/>
</dbReference>
<name>A0A381WPN8_9ZZZZ</name>
<protein>
    <submittedName>
        <fullName evidence="1">Uncharacterized protein</fullName>
    </submittedName>
</protein>
<dbReference type="AlphaFoldDB" id="A0A381WPN8"/>
<evidence type="ECO:0000313" key="1">
    <source>
        <dbReference type="EMBL" id="SVA54168.1"/>
    </source>
</evidence>
<accession>A0A381WPN8</accession>
<sequence>MPKLVSSIHSMFFLSMGSKKLGHPVPESNFVSDEKSFVPQHEQL</sequence>
<organism evidence="1">
    <name type="scientific">marine metagenome</name>
    <dbReference type="NCBI Taxonomy" id="408172"/>
    <lineage>
        <taxon>unclassified sequences</taxon>
        <taxon>metagenomes</taxon>
        <taxon>ecological metagenomes</taxon>
    </lineage>
</organism>
<reference evidence="1" key="1">
    <citation type="submission" date="2018-05" db="EMBL/GenBank/DDBJ databases">
        <authorList>
            <person name="Lanie J.A."/>
            <person name="Ng W.-L."/>
            <person name="Kazmierczak K.M."/>
            <person name="Andrzejewski T.M."/>
            <person name="Davidsen T.M."/>
            <person name="Wayne K.J."/>
            <person name="Tettelin H."/>
            <person name="Glass J.I."/>
            <person name="Rusch D."/>
            <person name="Podicherti R."/>
            <person name="Tsui H.-C.T."/>
            <person name="Winkler M.E."/>
        </authorList>
    </citation>
    <scope>NUCLEOTIDE SEQUENCE</scope>
</reference>
<gene>
    <name evidence="1" type="ORF">METZ01_LOCUS107022</name>
</gene>